<feature type="region of interest" description="Disordered" evidence="1">
    <location>
        <begin position="236"/>
        <end position="277"/>
    </location>
</feature>
<sequence length="318" mass="35503">MSTERKSSPSTAPDTSIGKASLAHPRLGKIPELVEFLDRNDFTVKVLGKGRFQLVGGRRSNRREKIRSALDSVVNELEKRKADLRMSEEASIRIGRQLIDNDDDDDLLDTKAMQQEWLRQVMVAREHRKRIKELESEEFVMSIRCGEMTQTWTLECTDTYHNEEKLQLTRKECEAAVGATNANANANAKPPALLQSIRAGKKLRATPRTTTTPTAPWLGTTTGRLTTPQLLSMSTLTRSTTDGGGRSTRRSSRTRTRTTHSLIEPMGPPAPRPVPTMSILPVATRRRGSRDARLAHASLAPTSRLFGADSDEEEDLFR</sequence>
<feature type="region of interest" description="Disordered" evidence="1">
    <location>
        <begin position="204"/>
        <end position="223"/>
    </location>
</feature>
<dbReference type="EMBL" id="HBIV01020111">
    <property type="protein sequence ID" value="CAE0662939.1"/>
    <property type="molecule type" value="Transcribed_RNA"/>
</dbReference>
<reference evidence="2" key="1">
    <citation type="submission" date="2021-01" db="EMBL/GenBank/DDBJ databases">
        <authorList>
            <person name="Corre E."/>
            <person name="Pelletier E."/>
            <person name="Niang G."/>
            <person name="Scheremetjew M."/>
            <person name="Finn R."/>
            <person name="Kale V."/>
            <person name="Holt S."/>
            <person name="Cochrane G."/>
            <person name="Meng A."/>
            <person name="Brown T."/>
            <person name="Cohen L."/>
        </authorList>
    </citation>
    <scope>NUCLEOTIDE SEQUENCE</scope>
    <source>
        <strain evidence="2">CCCM811</strain>
    </source>
</reference>
<feature type="compositionally biased region" description="Low complexity" evidence="1">
    <location>
        <begin position="206"/>
        <end position="223"/>
    </location>
</feature>
<accession>A0A7S3YVC8</accession>
<feature type="region of interest" description="Disordered" evidence="1">
    <location>
        <begin position="1"/>
        <end position="23"/>
    </location>
</feature>
<name>A0A7S3YVC8_9EUKA</name>
<evidence type="ECO:0000313" key="2">
    <source>
        <dbReference type="EMBL" id="CAE0662939.1"/>
    </source>
</evidence>
<organism evidence="2">
    <name type="scientific">Lotharella globosa</name>
    <dbReference type="NCBI Taxonomy" id="91324"/>
    <lineage>
        <taxon>Eukaryota</taxon>
        <taxon>Sar</taxon>
        <taxon>Rhizaria</taxon>
        <taxon>Cercozoa</taxon>
        <taxon>Chlorarachniophyceae</taxon>
        <taxon>Lotharella</taxon>
    </lineage>
</organism>
<proteinExistence type="predicted"/>
<protein>
    <submittedName>
        <fullName evidence="2">Uncharacterized protein</fullName>
    </submittedName>
</protein>
<gene>
    <name evidence="2" type="ORF">LGLO00237_LOCUS14540</name>
</gene>
<dbReference type="AlphaFoldDB" id="A0A7S3YVC8"/>
<feature type="compositionally biased region" description="Basic residues" evidence="1">
    <location>
        <begin position="247"/>
        <end position="258"/>
    </location>
</feature>
<evidence type="ECO:0000256" key="1">
    <source>
        <dbReference type="SAM" id="MobiDB-lite"/>
    </source>
</evidence>